<name>A0A397YB24_BRACM</name>
<protein>
    <recommendedName>
        <fullName evidence="2">Ubiquitin-like domain-containing protein</fullName>
    </recommendedName>
</protein>
<evidence type="ECO:0000256" key="1">
    <source>
        <dbReference type="ARBA" id="ARBA00022499"/>
    </source>
</evidence>
<feature type="domain" description="Ubiquitin-like" evidence="2">
    <location>
        <begin position="78"/>
        <end position="149"/>
    </location>
</feature>
<reference evidence="3 4" key="1">
    <citation type="submission" date="2018-06" db="EMBL/GenBank/DDBJ databases">
        <title>WGS assembly of Brassica rapa FPsc.</title>
        <authorList>
            <person name="Bowman J."/>
            <person name="Kohchi T."/>
            <person name="Yamato K."/>
            <person name="Jenkins J."/>
            <person name="Shu S."/>
            <person name="Ishizaki K."/>
            <person name="Yamaoka S."/>
            <person name="Nishihama R."/>
            <person name="Nakamura Y."/>
            <person name="Berger F."/>
            <person name="Adam C."/>
            <person name="Aki S."/>
            <person name="Althoff F."/>
            <person name="Araki T."/>
            <person name="Arteaga-Vazquez M."/>
            <person name="Balasubrmanian S."/>
            <person name="Bauer D."/>
            <person name="Boehm C."/>
            <person name="Briginshaw L."/>
            <person name="Caballero-Perez J."/>
            <person name="Catarino B."/>
            <person name="Chen F."/>
            <person name="Chiyoda S."/>
            <person name="Chovatia M."/>
            <person name="Davies K."/>
            <person name="Delmans M."/>
            <person name="Demura T."/>
            <person name="Dierschke T."/>
            <person name="Dolan L."/>
            <person name="Dorantes-Acosta A."/>
            <person name="Eklund D."/>
            <person name="Florent S."/>
            <person name="Flores-Sandoval E."/>
            <person name="Fujiyama A."/>
            <person name="Fukuzawa H."/>
            <person name="Galik B."/>
            <person name="Grimanelli D."/>
            <person name="Grimwood J."/>
            <person name="Grossniklaus U."/>
            <person name="Hamada T."/>
            <person name="Haseloff J."/>
            <person name="Hetherington A."/>
            <person name="Higo A."/>
            <person name="Hirakawa Y."/>
            <person name="Hundley H."/>
            <person name="Ikeda Y."/>
            <person name="Inoue K."/>
            <person name="Inoue S."/>
            <person name="Ishida S."/>
            <person name="Jia Q."/>
            <person name="Kakita M."/>
            <person name="Kanazawa T."/>
            <person name="Kawai Y."/>
            <person name="Kawashima T."/>
            <person name="Kennedy M."/>
            <person name="Kinose K."/>
            <person name="Kinoshita T."/>
            <person name="Kohara Y."/>
            <person name="Koide E."/>
            <person name="Komatsu K."/>
            <person name="Kopischke S."/>
            <person name="Kubo M."/>
            <person name="Kyozuka J."/>
            <person name="Lagercrantz U."/>
            <person name="Lin S."/>
            <person name="Lindquist E."/>
            <person name="Lipzen A."/>
            <person name="Lu C."/>
            <person name="Luna E."/>
            <person name="Martienssen R."/>
            <person name="Minamino N."/>
            <person name="Mizutani M."/>
            <person name="Mizutani M."/>
            <person name="Mochizuki N."/>
            <person name="Monte I."/>
            <person name="Mosher R."/>
            <person name="Nagasaki H."/>
            <person name="Nakagami H."/>
            <person name="Naramoto S."/>
            <person name="Nishitani K."/>
            <person name="Ohtani M."/>
            <person name="Okamoto T."/>
            <person name="Okumura M."/>
            <person name="Phillips J."/>
            <person name="Pollak B."/>
            <person name="Reinders A."/>
            <person name="Roevekamp M."/>
            <person name="Sano R."/>
            <person name="Sawa S."/>
            <person name="Schmid M."/>
            <person name="Shirakawa M."/>
            <person name="Solano R."/>
            <person name="Spunde A."/>
            <person name="Suetsugu N."/>
            <person name="Sugano S."/>
            <person name="Sugiyama A."/>
            <person name="Sun R."/>
            <person name="Suzuki Y."/>
            <person name="Takenaka M."/>
            <person name="Takezawa D."/>
            <person name="Tomogane H."/>
            <person name="Tsuzuki M."/>
            <person name="Ueda T."/>
            <person name="Umeda M."/>
            <person name="Ward J."/>
            <person name="Watanabe Y."/>
            <person name="Yazaki K."/>
            <person name="Yokoyama R."/>
            <person name="Yoshitake Y."/>
            <person name="Yotsui I."/>
            <person name="Zachgo S."/>
            <person name="Schmutz J."/>
        </authorList>
    </citation>
    <scope>NUCLEOTIDE SEQUENCE [LARGE SCALE GENOMIC DNA]</scope>
    <source>
        <strain evidence="4">cv. B-3</strain>
    </source>
</reference>
<dbReference type="InterPro" id="IPR000626">
    <property type="entry name" value="Ubiquitin-like_dom"/>
</dbReference>
<dbReference type="AlphaFoldDB" id="A0A397YB24"/>
<feature type="domain" description="Ubiquitin-like" evidence="2">
    <location>
        <begin position="228"/>
        <end position="285"/>
    </location>
</feature>
<dbReference type="GO" id="GO:0003729">
    <property type="term" value="F:mRNA binding"/>
    <property type="evidence" value="ECO:0007669"/>
    <property type="project" value="UniProtKB-ARBA"/>
</dbReference>
<dbReference type="EMBL" id="CM010636">
    <property type="protein sequence ID" value="RID47876.1"/>
    <property type="molecule type" value="Genomic_DNA"/>
</dbReference>
<accession>A0A397YB24</accession>
<keyword evidence="1" id="KW-1017">Isopeptide bond</keyword>
<dbReference type="SMART" id="SM00213">
    <property type="entry name" value="UBQ"/>
    <property type="match status" value="5"/>
</dbReference>
<feature type="domain" description="Ubiquitin-like" evidence="2">
    <location>
        <begin position="3"/>
        <end position="78"/>
    </location>
</feature>
<dbReference type="SUPFAM" id="SSF54236">
    <property type="entry name" value="Ubiquitin-like"/>
    <property type="match status" value="5"/>
</dbReference>
<gene>
    <name evidence="3" type="ORF">BRARA_I04438</name>
</gene>
<sequence>MSIQIFIKIFTGKTLTLEVESSDTTCKVKEKIQDKEGIPTYQQMLVFEEEMLEDCRPLAIYNIQKNSTLHMILRFTGMRIFANIFEGKAIMLEVKSSDTIDNVKTKIRDKEGIPNYQQMLFFAGNSLENDRTLASYNIQKESSLHLILRCRMRIFVNMFDKTRITLKVKSSDTIGNLKAKIQDKEGIPIEKQRLVFAGRITNDDYTLADYCIKRENTLHMVLMLGGIMKIFVKTSTGKTIALEVESLDTIDMVKAKIQDREGIPPHQQMLLFAGKQLEDGRLVDNRIWNESVLQVQRVSGGMQIFVKTLYDKVLTLEVKSSDTVYRVKTKIQDTEGIAPDHQILIFACRQLEDGYRLADYNIQKESTLHLVRIFT</sequence>
<evidence type="ECO:0000313" key="4">
    <source>
        <dbReference type="Proteomes" id="UP000264353"/>
    </source>
</evidence>
<organism evidence="3 4">
    <name type="scientific">Brassica campestris</name>
    <name type="common">Field mustard</name>
    <dbReference type="NCBI Taxonomy" id="3711"/>
    <lineage>
        <taxon>Eukaryota</taxon>
        <taxon>Viridiplantae</taxon>
        <taxon>Streptophyta</taxon>
        <taxon>Embryophyta</taxon>
        <taxon>Tracheophyta</taxon>
        <taxon>Spermatophyta</taxon>
        <taxon>Magnoliopsida</taxon>
        <taxon>eudicotyledons</taxon>
        <taxon>Gunneridae</taxon>
        <taxon>Pentapetalae</taxon>
        <taxon>rosids</taxon>
        <taxon>malvids</taxon>
        <taxon>Brassicales</taxon>
        <taxon>Brassicaceae</taxon>
        <taxon>Brassiceae</taxon>
        <taxon>Brassica</taxon>
    </lineage>
</organism>
<dbReference type="FunFam" id="3.10.20.90:FF:000160">
    <property type="entry name" value="Polyubiquitin-C"/>
    <property type="match status" value="4"/>
</dbReference>
<dbReference type="PROSITE" id="PS00299">
    <property type="entry name" value="UBIQUITIN_1"/>
    <property type="match status" value="2"/>
</dbReference>
<dbReference type="PRINTS" id="PR00348">
    <property type="entry name" value="UBIQUITIN"/>
</dbReference>
<evidence type="ECO:0000313" key="3">
    <source>
        <dbReference type="EMBL" id="RID47876.1"/>
    </source>
</evidence>
<evidence type="ECO:0000259" key="2">
    <source>
        <dbReference type="PROSITE" id="PS50053"/>
    </source>
</evidence>
<dbReference type="PROSITE" id="PS50053">
    <property type="entry name" value="UBIQUITIN_2"/>
    <property type="match status" value="5"/>
</dbReference>
<dbReference type="Proteomes" id="UP000264353">
    <property type="component" value="Chromosome A9"/>
</dbReference>
<dbReference type="InterPro" id="IPR029071">
    <property type="entry name" value="Ubiquitin-like_domsf"/>
</dbReference>
<feature type="domain" description="Ubiquitin-like" evidence="2">
    <location>
        <begin position="152"/>
        <end position="226"/>
    </location>
</feature>
<proteinExistence type="predicted"/>
<dbReference type="PANTHER" id="PTHR10666">
    <property type="entry name" value="UBIQUITIN"/>
    <property type="match status" value="1"/>
</dbReference>
<dbReference type="InterPro" id="IPR019956">
    <property type="entry name" value="Ubiquitin_dom"/>
</dbReference>
<dbReference type="InterPro" id="IPR050158">
    <property type="entry name" value="Ubiquitin_ubiquitin-like"/>
</dbReference>
<feature type="domain" description="Ubiquitin-like" evidence="2">
    <location>
        <begin position="302"/>
        <end position="371"/>
    </location>
</feature>
<dbReference type="Pfam" id="PF00240">
    <property type="entry name" value="ubiquitin"/>
    <property type="match status" value="5"/>
</dbReference>
<dbReference type="Gene3D" id="3.10.20.90">
    <property type="entry name" value="Phosphatidylinositol 3-kinase Catalytic Subunit, Chain A, domain 1"/>
    <property type="match status" value="5"/>
</dbReference>
<dbReference type="InterPro" id="IPR019954">
    <property type="entry name" value="Ubiquitin_CS"/>
</dbReference>